<gene>
    <name evidence="9" type="ORF">scyTo_0024026</name>
</gene>
<evidence type="ECO:0000313" key="10">
    <source>
        <dbReference type="Proteomes" id="UP000288216"/>
    </source>
</evidence>
<evidence type="ECO:0000256" key="3">
    <source>
        <dbReference type="ARBA" id="ARBA00022859"/>
    </source>
</evidence>
<keyword evidence="6" id="KW-0325">Glycoprotein</keyword>
<evidence type="ECO:0000313" key="9">
    <source>
        <dbReference type="EMBL" id="GCB82914.1"/>
    </source>
</evidence>
<dbReference type="InterPro" id="IPR003597">
    <property type="entry name" value="Ig_C1-set"/>
</dbReference>
<evidence type="ECO:0000256" key="2">
    <source>
        <dbReference type="ARBA" id="ARBA00022525"/>
    </source>
</evidence>
<dbReference type="EMBL" id="BFAA01037834">
    <property type="protein sequence ID" value="GCB82914.1"/>
    <property type="molecule type" value="Genomic_DNA"/>
</dbReference>
<dbReference type="Proteomes" id="UP000288216">
    <property type="component" value="Unassembled WGS sequence"/>
</dbReference>
<dbReference type="Pfam" id="PF07654">
    <property type="entry name" value="C1-set"/>
    <property type="match status" value="1"/>
</dbReference>
<dbReference type="SUPFAM" id="SSF48726">
    <property type="entry name" value="Immunoglobulin"/>
    <property type="match status" value="1"/>
</dbReference>
<evidence type="ECO:0000256" key="7">
    <source>
        <dbReference type="ARBA" id="ARBA00043265"/>
    </source>
</evidence>
<keyword evidence="10" id="KW-1185">Reference proteome</keyword>
<dbReference type="CDD" id="cd00098">
    <property type="entry name" value="IgC1"/>
    <property type="match status" value="1"/>
</dbReference>
<dbReference type="Gene3D" id="2.60.40.10">
    <property type="entry name" value="Immunoglobulins"/>
    <property type="match status" value="1"/>
</dbReference>
<protein>
    <recommendedName>
        <fullName evidence="8">Ig-like domain-containing protein</fullName>
    </recommendedName>
</protein>
<keyword evidence="2" id="KW-0964">Secreted</keyword>
<dbReference type="InterPro" id="IPR013783">
    <property type="entry name" value="Ig-like_fold"/>
</dbReference>
<name>A0A401QC14_SCYTO</name>
<proteinExistence type="predicted"/>
<dbReference type="OrthoDB" id="8694217at2759"/>
<dbReference type="FunFam" id="2.60.40.10:FF:000283">
    <property type="entry name" value="Immunoglobulin kappa constant"/>
    <property type="match status" value="1"/>
</dbReference>
<keyword evidence="3" id="KW-0391">Immunity</keyword>
<dbReference type="InterPro" id="IPR036179">
    <property type="entry name" value="Ig-like_dom_sf"/>
</dbReference>
<dbReference type="GO" id="GO:0019814">
    <property type="term" value="C:immunoglobulin complex"/>
    <property type="evidence" value="ECO:0007669"/>
    <property type="project" value="UniProtKB-KW"/>
</dbReference>
<keyword evidence="4" id="KW-1064">Adaptive immunity</keyword>
<dbReference type="GO" id="GO:0005576">
    <property type="term" value="C:extracellular region"/>
    <property type="evidence" value="ECO:0007669"/>
    <property type="project" value="UniProtKB-SubCell"/>
</dbReference>
<reference evidence="9 10" key="1">
    <citation type="journal article" date="2018" name="Nat. Ecol. Evol.">
        <title>Shark genomes provide insights into elasmobranch evolution and the origin of vertebrates.</title>
        <authorList>
            <person name="Hara Y"/>
            <person name="Yamaguchi K"/>
            <person name="Onimaru K"/>
            <person name="Kadota M"/>
            <person name="Koyanagi M"/>
            <person name="Keeley SD"/>
            <person name="Tatsumi K"/>
            <person name="Tanaka K"/>
            <person name="Motone F"/>
            <person name="Kageyama Y"/>
            <person name="Nozu R"/>
            <person name="Adachi N"/>
            <person name="Nishimura O"/>
            <person name="Nakagawa R"/>
            <person name="Tanegashima C"/>
            <person name="Kiyatake I"/>
            <person name="Matsumoto R"/>
            <person name="Murakumo K"/>
            <person name="Nishida K"/>
            <person name="Terakita A"/>
            <person name="Kuratani S"/>
            <person name="Sato K"/>
            <person name="Hyodo S Kuraku.S."/>
        </authorList>
    </citation>
    <scope>NUCLEOTIDE SEQUENCE [LARGE SCALE GENOMIC DNA]</scope>
</reference>
<dbReference type="OMA" id="ESIMEPC"/>
<comment type="subcellular location">
    <subcellularLocation>
        <location evidence="1">Secreted</location>
    </subcellularLocation>
</comment>
<comment type="caution">
    <text evidence="9">The sequence shown here is derived from an EMBL/GenBank/DDBJ whole genome shotgun (WGS) entry which is preliminary data.</text>
</comment>
<dbReference type="PROSITE" id="PS50835">
    <property type="entry name" value="IG_LIKE"/>
    <property type="match status" value="1"/>
</dbReference>
<dbReference type="AlphaFoldDB" id="A0A401QC14"/>
<dbReference type="InterPro" id="IPR050380">
    <property type="entry name" value="Immune_Resp_Modulators"/>
</dbReference>
<dbReference type="PANTHER" id="PTHR23411">
    <property type="entry name" value="TAPASIN"/>
    <property type="match status" value="1"/>
</dbReference>
<dbReference type="GO" id="GO:0002250">
    <property type="term" value="P:adaptive immune response"/>
    <property type="evidence" value="ECO:0007669"/>
    <property type="project" value="UniProtKB-KW"/>
</dbReference>
<feature type="domain" description="Ig-like" evidence="8">
    <location>
        <begin position="3"/>
        <end position="104"/>
    </location>
</feature>
<accession>A0A401QC14</accession>
<keyword evidence="7" id="KW-1280">Immunoglobulin</keyword>
<evidence type="ECO:0000256" key="1">
    <source>
        <dbReference type="ARBA" id="ARBA00004613"/>
    </source>
</evidence>
<dbReference type="InterPro" id="IPR007110">
    <property type="entry name" value="Ig-like_dom"/>
</dbReference>
<evidence type="ECO:0000256" key="6">
    <source>
        <dbReference type="ARBA" id="ARBA00023180"/>
    </source>
</evidence>
<organism evidence="9 10">
    <name type="scientific">Scyliorhinus torazame</name>
    <name type="common">Cloudy catshark</name>
    <name type="synonym">Catulus torazame</name>
    <dbReference type="NCBI Taxonomy" id="75743"/>
    <lineage>
        <taxon>Eukaryota</taxon>
        <taxon>Metazoa</taxon>
        <taxon>Chordata</taxon>
        <taxon>Craniata</taxon>
        <taxon>Vertebrata</taxon>
        <taxon>Chondrichthyes</taxon>
        <taxon>Elasmobranchii</taxon>
        <taxon>Galeomorphii</taxon>
        <taxon>Galeoidea</taxon>
        <taxon>Carcharhiniformes</taxon>
        <taxon>Scyliorhinidae</taxon>
        <taxon>Scyliorhinus</taxon>
    </lineage>
</organism>
<evidence type="ECO:0000259" key="8">
    <source>
        <dbReference type="PROSITE" id="PS50835"/>
    </source>
</evidence>
<dbReference type="SMART" id="SM00407">
    <property type="entry name" value="IGc1"/>
    <property type="match status" value="1"/>
</dbReference>
<evidence type="ECO:0000256" key="5">
    <source>
        <dbReference type="ARBA" id="ARBA00023157"/>
    </source>
</evidence>
<evidence type="ECO:0000256" key="4">
    <source>
        <dbReference type="ARBA" id="ARBA00023130"/>
    </source>
</evidence>
<keyword evidence="5" id="KW-1015">Disulfide bond</keyword>
<sequence length="145" mass="15966">MEPALYVLSPTFEEIDMTAKATLVCLAAGFYPKDISFRWFVDGSPVVDDVTSYPPVLNINGTYSAQSDLTSTAQKWNHGSVYSCEIQHVSVPDGIVQTINKTLGKKTRFGIATTFMDKESIMEPCCDRVEKMDYAPNPAVKVVSS</sequence>